<accession>A0AAP3DLI6</accession>
<evidence type="ECO:0000313" key="2">
    <source>
        <dbReference type="Proteomes" id="UP001077662"/>
    </source>
</evidence>
<proteinExistence type="predicted"/>
<reference evidence="1" key="1">
    <citation type="submission" date="2022-09" db="EMBL/GenBank/DDBJ databases">
        <title>Genome analysis and characterization of larvicidal activity of Brevibacillus strains.</title>
        <authorList>
            <person name="Patrusheva E.V."/>
            <person name="Izotova A.O."/>
            <person name="Toshchakov S.V."/>
            <person name="Sineoky S.P."/>
        </authorList>
    </citation>
    <scope>NUCLEOTIDE SEQUENCE</scope>
    <source>
        <strain evidence="1">VKPM_B-13247</strain>
    </source>
</reference>
<dbReference type="Proteomes" id="UP001077662">
    <property type="component" value="Unassembled WGS sequence"/>
</dbReference>
<organism evidence="1 2">
    <name type="scientific">Brevibacillus laterosporus</name>
    <name type="common">Bacillus laterosporus</name>
    <dbReference type="NCBI Taxonomy" id="1465"/>
    <lineage>
        <taxon>Bacteria</taxon>
        <taxon>Bacillati</taxon>
        <taxon>Bacillota</taxon>
        <taxon>Bacilli</taxon>
        <taxon>Bacillales</taxon>
        <taxon>Paenibacillaceae</taxon>
        <taxon>Brevibacillus</taxon>
    </lineage>
</organism>
<dbReference type="RefSeq" id="WP_119734816.1">
    <property type="nucleotide sequence ID" value="NZ_CP032411.1"/>
</dbReference>
<sequence length="84" mass="9151">MKLSILYDAKGHILAAAPLESPKQPNLAGYLRPVPNMGQKVTEIEVGDEFSDLAYLAKRCGNMYVDTTGPEPVLRAISDYIGVK</sequence>
<dbReference type="EMBL" id="JAPTNE010000070">
    <property type="protein sequence ID" value="MCZ0810328.1"/>
    <property type="molecule type" value="Genomic_DNA"/>
</dbReference>
<name>A0AAP3DLI6_BRELA</name>
<evidence type="ECO:0000313" key="1">
    <source>
        <dbReference type="EMBL" id="MCZ0810328.1"/>
    </source>
</evidence>
<protein>
    <submittedName>
        <fullName evidence="1">Uncharacterized protein</fullName>
    </submittedName>
</protein>
<dbReference type="AlphaFoldDB" id="A0AAP3DLI6"/>
<gene>
    <name evidence="1" type="ORF">O0554_26210</name>
</gene>
<comment type="caution">
    <text evidence="1">The sequence shown here is derived from an EMBL/GenBank/DDBJ whole genome shotgun (WGS) entry which is preliminary data.</text>
</comment>